<comment type="subcellular location">
    <subcellularLocation>
        <location evidence="1">Membrane</location>
        <topology evidence="1">Single-pass membrane protein</topology>
    </subcellularLocation>
</comment>
<dbReference type="Pfam" id="PF03544">
    <property type="entry name" value="TonB_C"/>
    <property type="match status" value="1"/>
</dbReference>
<feature type="region of interest" description="Disordered" evidence="5">
    <location>
        <begin position="127"/>
        <end position="174"/>
    </location>
</feature>
<accession>A0A318TWA5</accession>
<evidence type="ECO:0000256" key="4">
    <source>
        <dbReference type="ARBA" id="ARBA00023136"/>
    </source>
</evidence>
<dbReference type="PROSITE" id="PS52015">
    <property type="entry name" value="TONB_CTD"/>
    <property type="match status" value="1"/>
</dbReference>
<name>A0A318TWA5_9RHOB</name>
<dbReference type="GO" id="GO:0055085">
    <property type="term" value="P:transmembrane transport"/>
    <property type="evidence" value="ECO:0007669"/>
    <property type="project" value="InterPro"/>
</dbReference>
<evidence type="ECO:0000313" key="9">
    <source>
        <dbReference type="Proteomes" id="UP000247727"/>
    </source>
</evidence>
<evidence type="ECO:0000259" key="7">
    <source>
        <dbReference type="PROSITE" id="PS52015"/>
    </source>
</evidence>
<keyword evidence="9" id="KW-1185">Reference proteome</keyword>
<dbReference type="RefSeq" id="WP_110806339.1">
    <property type="nucleotide sequence ID" value="NZ_QJTK01000011.1"/>
</dbReference>
<dbReference type="OrthoDB" id="7722272at2"/>
<keyword evidence="2 6" id="KW-0812">Transmembrane</keyword>
<evidence type="ECO:0000256" key="6">
    <source>
        <dbReference type="SAM" id="Phobius"/>
    </source>
</evidence>
<organism evidence="8 9">
    <name type="scientific">Rhodobacter viridis</name>
    <dbReference type="NCBI Taxonomy" id="1054202"/>
    <lineage>
        <taxon>Bacteria</taxon>
        <taxon>Pseudomonadati</taxon>
        <taxon>Pseudomonadota</taxon>
        <taxon>Alphaproteobacteria</taxon>
        <taxon>Rhodobacterales</taxon>
        <taxon>Rhodobacter group</taxon>
        <taxon>Rhodobacter</taxon>
    </lineage>
</organism>
<feature type="compositionally biased region" description="Pro residues" evidence="5">
    <location>
        <begin position="78"/>
        <end position="90"/>
    </location>
</feature>
<protein>
    <submittedName>
        <fullName evidence="8">Outer membrane transport energization protein TonB</fullName>
    </submittedName>
</protein>
<evidence type="ECO:0000256" key="5">
    <source>
        <dbReference type="SAM" id="MobiDB-lite"/>
    </source>
</evidence>
<feature type="region of interest" description="Disordered" evidence="5">
    <location>
        <begin position="62"/>
        <end position="115"/>
    </location>
</feature>
<proteinExistence type="predicted"/>
<dbReference type="SUPFAM" id="SSF74653">
    <property type="entry name" value="TolA/TonB C-terminal domain"/>
    <property type="match status" value="1"/>
</dbReference>
<dbReference type="EMBL" id="QJTK01000011">
    <property type="protein sequence ID" value="PYF08683.1"/>
    <property type="molecule type" value="Genomic_DNA"/>
</dbReference>
<dbReference type="InterPro" id="IPR037682">
    <property type="entry name" value="TonB_C"/>
</dbReference>
<keyword evidence="3 6" id="KW-1133">Transmembrane helix</keyword>
<evidence type="ECO:0000256" key="2">
    <source>
        <dbReference type="ARBA" id="ARBA00022692"/>
    </source>
</evidence>
<dbReference type="NCBIfam" id="TIGR01352">
    <property type="entry name" value="tonB_Cterm"/>
    <property type="match status" value="1"/>
</dbReference>
<gene>
    <name evidence="8" type="ORF">C8J30_11111</name>
</gene>
<evidence type="ECO:0000256" key="1">
    <source>
        <dbReference type="ARBA" id="ARBA00004167"/>
    </source>
</evidence>
<keyword evidence="4 6" id="KW-0472">Membrane</keyword>
<dbReference type="Gene3D" id="3.30.1150.10">
    <property type="match status" value="1"/>
</dbReference>
<evidence type="ECO:0000313" key="8">
    <source>
        <dbReference type="EMBL" id="PYF08683.1"/>
    </source>
</evidence>
<dbReference type="AlphaFoldDB" id="A0A318TWA5"/>
<comment type="caution">
    <text evidence="8">The sequence shown here is derived from an EMBL/GenBank/DDBJ whole genome shotgun (WGS) entry which is preliminary data.</text>
</comment>
<dbReference type="Proteomes" id="UP000247727">
    <property type="component" value="Unassembled WGS sequence"/>
</dbReference>
<dbReference type="InterPro" id="IPR006260">
    <property type="entry name" value="TonB/TolA_C"/>
</dbReference>
<feature type="transmembrane region" description="Helical" evidence="6">
    <location>
        <begin position="20"/>
        <end position="42"/>
    </location>
</feature>
<dbReference type="GO" id="GO:0016020">
    <property type="term" value="C:membrane"/>
    <property type="evidence" value="ECO:0007669"/>
    <property type="project" value="UniProtKB-SubCell"/>
</dbReference>
<evidence type="ECO:0000256" key="3">
    <source>
        <dbReference type="ARBA" id="ARBA00022989"/>
    </source>
</evidence>
<feature type="compositionally biased region" description="Low complexity" evidence="5">
    <location>
        <begin position="68"/>
        <end position="77"/>
    </location>
</feature>
<reference evidence="8 9" key="1">
    <citation type="submission" date="2018-06" db="EMBL/GenBank/DDBJ databases">
        <title>Genomic Encyclopedia of Type Strains, Phase III (KMG-III): the genomes of soil and plant-associated and newly described type strains.</title>
        <authorList>
            <person name="Whitman W."/>
        </authorList>
    </citation>
    <scope>NUCLEOTIDE SEQUENCE [LARGE SCALE GENOMIC DNA]</scope>
    <source>
        <strain evidence="8 9">JA737</strain>
    </source>
</reference>
<feature type="domain" description="TonB C-terminal" evidence="7">
    <location>
        <begin position="194"/>
        <end position="284"/>
    </location>
</feature>
<sequence length="284" mass="28353">MTASGDWLAAVDAQARRGEVLLWPLAAGIVAALAAAASVALLQADARFGRETAPPEAVYLQLDGGDGPSAAVAAPEAAPSPPMTTPPRPAPAVTGQTEDAAPERAPHPAPIPDPVVPILLPSPLVPEAVPSLPAPPKSQGTKRPPKAATAKPTPGKHRKRPDTSKPKAAAPAAASAVARAGAGLGSGAAPQGAAASLTARWGAQIRSRIERAAEGGGATGTVGLRLTLSQTGRLAGAAVARSSGNPVLDRMALRAVKRAGPFPAAPVGLPGARFAFTLSIRFRE</sequence>